<comment type="caution">
    <text evidence="1">The sequence shown here is derived from an EMBL/GenBank/DDBJ whole genome shotgun (WGS) entry which is preliminary data.</text>
</comment>
<evidence type="ECO:0008006" key="3">
    <source>
        <dbReference type="Google" id="ProtNLM"/>
    </source>
</evidence>
<accession>A0A2M9FV59</accession>
<dbReference type="AlphaFoldDB" id="A0A2M9FV59"/>
<reference evidence="1 2" key="1">
    <citation type="submission" date="2017-11" db="EMBL/GenBank/DDBJ databases">
        <title>Draft genome sequence of Rhizobiales bacterium SY3-13.</title>
        <authorList>
            <person name="Sun C."/>
        </authorList>
    </citation>
    <scope>NUCLEOTIDE SEQUENCE [LARGE SCALE GENOMIC DNA]</scope>
    <source>
        <strain evidence="1 2">SY3-13</strain>
    </source>
</reference>
<keyword evidence="2" id="KW-1185">Reference proteome</keyword>
<protein>
    <recommendedName>
        <fullName evidence="3">Transposase</fullName>
    </recommendedName>
</protein>
<dbReference type="GO" id="GO:0043565">
    <property type="term" value="F:sequence-specific DNA binding"/>
    <property type="evidence" value="ECO:0007669"/>
    <property type="project" value="InterPro"/>
</dbReference>
<gene>
    <name evidence="1" type="ORF">CVT23_22580</name>
</gene>
<dbReference type="EMBL" id="PHIG01000070">
    <property type="protein sequence ID" value="PJK27362.1"/>
    <property type="molecule type" value="Genomic_DNA"/>
</dbReference>
<dbReference type="GO" id="GO:0006313">
    <property type="term" value="P:DNA transposition"/>
    <property type="evidence" value="ECO:0007669"/>
    <property type="project" value="InterPro"/>
</dbReference>
<dbReference type="PANTHER" id="PTHR37936:SF3">
    <property type="entry name" value="TRANSPOSASE INSC FOR INSERTION ELEMENT IS2A-RELATED"/>
    <property type="match status" value="1"/>
</dbReference>
<name>A0A2M9FV59_9PROT</name>
<evidence type="ECO:0000313" key="1">
    <source>
        <dbReference type="EMBL" id="PJK27362.1"/>
    </source>
</evidence>
<dbReference type="Proteomes" id="UP000229498">
    <property type="component" value="Unassembled WGS sequence"/>
</dbReference>
<dbReference type="InterPro" id="IPR002514">
    <property type="entry name" value="Transposase_8"/>
</dbReference>
<proteinExistence type="predicted"/>
<dbReference type="RefSeq" id="WP_109794609.1">
    <property type="nucleotide sequence ID" value="NZ_PHIG01000070.1"/>
</dbReference>
<dbReference type="PANTHER" id="PTHR37936">
    <property type="entry name" value="TRANSPOSASE INSC FOR INSERTION ELEMENT IS2A-RELATED"/>
    <property type="match status" value="1"/>
</dbReference>
<evidence type="ECO:0000313" key="2">
    <source>
        <dbReference type="Proteomes" id="UP000229498"/>
    </source>
</evidence>
<dbReference type="GO" id="GO:0004803">
    <property type="term" value="F:transposase activity"/>
    <property type="evidence" value="ECO:0007669"/>
    <property type="project" value="InterPro"/>
</dbReference>
<organism evidence="1 2">
    <name type="scientific">Minwuia thermotolerans</name>
    <dbReference type="NCBI Taxonomy" id="2056226"/>
    <lineage>
        <taxon>Bacteria</taxon>
        <taxon>Pseudomonadati</taxon>
        <taxon>Pseudomonadota</taxon>
        <taxon>Alphaproteobacteria</taxon>
        <taxon>Minwuiales</taxon>
        <taxon>Minwuiaceae</taxon>
        <taxon>Minwuia</taxon>
    </lineage>
</organism>
<dbReference type="SUPFAM" id="SSF48295">
    <property type="entry name" value="TrpR-like"/>
    <property type="match status" value="1"/>
</dbReference>
<dbReference type="Pfam" id="PF01527">
    <property type="entry name" value="HTH_Tnp_1"/>
    <property type="match status" value="1"/>
</dbReference>
<dbReference type="InterPro" id="IPR010921">
    <property type="entry name" value="Trp_repressor/repl_initiator"/>
</dbReference>
<sequence length="120" mass="13090">MVERLEVIAGPTGRRNWPDAVKARIVAESFARDARVSDVARRHGLQPQQLTTWRRLAREGKLALPDDDERLDFASLVVETPSGDDAAPIELEVEGVIVRLPGDSATVRIAEIAAALRAAL</sequence>
<dbReference type="OrthoDB" id="9800877at2"/>